<feature type="transmembrane region" description="Helical" evidence="2">
    <location>
        <begin position="21"/>
        <end position="39"/>
    </location>
</feature>
<feature type="transmembrane region" description="Helical" evidence="2">
    <location>
        <begin position="45"/>
        <end position="64"/>
    </location>
</feature>
<accession>A0ABX0AH05</accession>
<dbReference type="EMBL" id="QOVG01000009">
    <property type="protein sequence ID" value="NDK39862.1"/>
    <property type="molecule type" value="Genomic_DNA"/>
</dbReference>
<keyword evidence="2" id="KW-1133">Transmembrane helix</keyword>
<dbReference type="RefSeq" id="WP_162350516.1">
    <property type="nucleotide sequence ID" value="NZ_QOVG01000009.1"/>
</dbReference>
<evidence type="ECO:0000313" key="4">
    <source>
        <dbReference type="Proteomes" id="UP001429354"/>
    </source>
</evidence>
<keyword evidence="2" id="KW-0812">Transmembrane</keyword>
<protein>
    <recommendedName>
        <fullName evidence="5">Transmembrane protein</fullName>
    </recommendedName>
</protein>
<feature type="region of interest" description="Disordered" evidence="1">
    <location>
        <begin position="76"/>
        <end position="108"/>
    </location>
</feature>
<keyword evidence="2" id="KW-0472">Membrane</keyword>
<organism evidence="3 4">
    <name type="scientific">Pseudoxanthomonas gei</name>
    <dbReference type="NCBI Taxonomy" id="1383030"/>
    <lineage>
        <taxon>Bacteria</taxon>
        <taxon>Pseudomonadati</taxon>
        <taxon>Pseudomonadota</taxon>
        <taxon>Gammaproteobacteria</taxon>
        <taxon>Lysobacterales</taxon>
        <taxon>Lysobacteraceae</taxon>
        <taxon>Pseudoxanthomonas</taxon>
    </lineage>
</organism>
<evidence type="ECO:0000256" key="2">
    <source>
        <dbReference type="SAM" id="Phobius"/>
    </source>
</evidence>
<evidence type="ECO:0000256" key="1">
    <source>
        <dbReference type="SAM" id="MobiDB-lite"/>
    </source>
</evidence>
<name>A0ABX0AH05_9GAMM</name>
<evidence type="ECO:0000313" key="3">
    <source>
        <dbReference type="EMBL" id="NDK39862.1"/>
    </source>
</evidence>
<feature type="compositionally biased region" description="Basic residues" evidence="1">
    <location>
        <begin position="83"/>
        <end position="97"/>
    </location>
</feature>
<evidence type="ECO:0008006" key="5">
    <source>
        <dbReference type="Google" id="ProtNLM"/>
    </source>
</evidence>
<reference evidence="3 4" key="1">
    <citation type="submission" date="2018-07" db="EMBL/GenBank/DDBJ databases">
        <title>Whole genome Sequencing of Pseudoxanthomonas gei KCTC 32298 (T).</title>
        <authorList>
            <person name="Kumar S."/>
            <person name="Bansal K."/>
            <person name="Kaur A."/>
            <person name="Patil P."/>
            <person name="Sharma S."/>
            <person name="Patil P.B."/>
        </authorList>
    </citation>
    <scope>NUCLEOTIDE SEQUENCE [LARGE SCALE GENOMIC DNA]</scope>
    <source>
        <strain evidence="3 4">KCTC 32298</strain>
    </source>
</reference>
<dbReference type="Proteomes" id="UP001429354">
    <property type="component" value="Unassembled WGS sequence"/>
</dbReference>
<keyword evidence="4" id="KW-1185">Reference proteome</keyword>
<gene>
    <name evidence="3" type="ORF">DT603_13545</name>
</gene>
<sequence>MSNFAPRPSTASLPDPQLERALRIALVAGLLLIVLLPMARGSSAWLGWMPMWLAGMPAVALWSLHRFRLPWPRARAGAAARGLPRRRRSGAQARRRAMPATRQLPRAA</sequence>
<proteinExistence type="predicted"/>
<comment type="caution">
    <text evidence="3">The sequence shown here is derived from an EMBL/GenBank/DDBJ whole genome shotgun (WGS) entry which is preliminary data.</text>
</comment>